<dbReference type="PANTHER" id="PTHR15614">
    <property type="entry name" value="INTRAFLAGELLAR TRANSPORT PROTEIN 81 HOMOLOG"/>
    <property type="match status" value="1"/>
</dbReference>
<evidence type="ECO:0000256" key="2">
    <source>
        <dbReference type="SAM" id="MobiDB-lite"/>
    </source>
</evidence>
<dbReference type="PANTHER" id="PTHR15614:SF2">
    <property type="entry name" value="INTRAFLAGELLAR TRANSPORT PROTEIN 81 HOMOLOG"/>
    <property type="match status" value="1"/>
</dbReference>
<evidence type="ECO:0000313" key="4">
    <source>
        <dbReference type="Proteomes" id="UP000815325"/>
    </source>
</evidence>
<gene>
    <name evidence="3" type="ORF">DUNSADRAFT_11441</name>
</gene>
<feature type="non-terminal residue" evidence="3">
    <location>
        <position position="1"/>
    </location>
</feature>
<feature type="region of interest" description="Disordered" evidence="2">
    <location>
        <begin position="100"/>
        <end position="124"/>
    </location>
</feature>
<reference evidence="3" key="1">
    <citation type="submission" date="2017-08" db="EMBL/GenBank/DDBJ databases">
        <authorList>
            <person name="Polle J.E."/>
            <person name="Barry K."/>
            <person name="Cushman J."/>
            <person name="Schmutz J."/>
            <person name="Tran D."/>
            <person name="Hathwaick L.T."/>
            <person name="Yim W.C."/>
            <person name="Jenkins J."/>
            <person name="Mckie-Krisberg Z.M."/>
            <person name="Prochnik S."/>
            <person name="Lindquist E."/>
            <person name="Dockter R.B."/>
            <person name="Adam C."/>
            <person name="Molina H."/>
            <person name="Bunkerborg J."/>
            <person name="Jin E."/>
            <person name="Buchheim M."/>
            <person name="Magnuson J."/>
        </authorList>
    </citation>
    <scope>NUCLEOTIDE SEQUENCE</scope>
    <source>
        <strain evidence="3">CCAP 19/18</strain>
    </source>
</reference>
<protein>
    <submittedName>
        <fullName evidence="3">Uncharacterized protein</fullName>
    </submittedName>
</protein>
<comment type="caution">
    <text evidence="3">The sequence shown here is derived from an EMBL/GenBank/DDBJ whole genome shotgun (WGS) entry which is preliminary data.</text>
</comment>
<dbReference type="EMBL" id="MU069860">
    <property type="protein sequence ID" value="KAF5832624.1"/>
    <property type="molecule type" value="Genomic_DNA"/>
</dbReference>
<evidence type="ECO:0000256" key="1">
    <source>
        <dbReference type="SAM" id="Coils"/>
    </source>
</evidence>
<keyword evidence="1" id="KW-0175">Coiled coil</keyword>
<sequence length="124" mass="13660">VTGLRKEVMDNESKFHLLHCQLAAIDQQIKKVSSGPVAERLKERYEAQLKVAEAQSKEAQAKQRKLKDTHSTGLSQIDVMNDLVQLLQIKLGLASGLGDQQAGEFGQPPNQQYSETATGNVFVL</sequence>
<proteinExistence type="predicted"/>
<feature type="coiled-coil region" evidence="1">
    <location>
        <begin position="38"/>
        <end position="69"/>
    </location>
</feature>
<feature type="compositionally biased region" description="Polar residues" evidence="2">
    <location>
        <begin position="108"/>
        <end position="124"/>
    </location>
</feature>
<organism evidence="3 4">
    <name type="scientific">Dunaliella salina</name>
    <name type="common">Green alga</name>
    <name type="synonym">Protococcus salinus</name>
    <dbReference type="NCBI Taxonomy" id="3046"/>
    <lineage>
        <taxon>Eukaryota</taxon>
        <taxon>Viridiplantae</taxon>
        <taxon>Chlorophyta</taxon>
        <taxon>core chlorophytes</taxon>
        <taxon>Chlorophyceae</taxon>
        <taxon>CS clade</taxon>
        <taxon>Chlamydomonadales</taxon>
        <taxon>Dunaliellaceae</taxon>
        <taxon>Dunaliella</taxon>
    </lineage>
</organism>
<dbReference type="InterPro" id="IPR029600">
    <property type="entry name" value="IFT81"/>
</dbReference>
<name>A0ABQ7GDJ2_DUNSA</name>
<accession>A0ABQ7GDJ2</accession>
<keyword evidence="4" id="KW-1185">Reference proteome</keyword>
<evidence type="ECO:0000313" key="3">
    <source>
        <dbReference type="EMBL" id="KAF5832624.1"/>
    </source>
</evidence>
<dbReference type="Proteomes" id="UP000815325">
    <property type="component" value="Unassembled WGS sequence"/>
</dbReference>